<evidence type="ECO:0000313" key="2">
    <source>
        <dbReference type="Proteomes" id="UP000799755"/>
    </source>
</evidence>
<name>A0ACB6QPV0_9PLEO</name>
<dbReference type="Proteomes" id="UP000799755">
    <property type="component" value="Unassembled WGS sequence"/>
</dbReference>
<comment type="caution">
    <text evidence="1">The sequence shown here is derived from an EMBL/GenBank/DDBJ whole genome shotgun (WGS) entry which is preliminary data.</text>
</comment>
<reference evidence="1" key="1">
    <citation type="journal article" date="2020" name="Stud. Mycol.">
        <title>101 Dothideomycetes genomes: a test case for predicting lifestyles and emergence of pathogens.</title>
        <authorList>
            <person name="Haridas S."/>
            <person name="Albert R."/>
            <person name="Binder M."/>
            <person name="Bloem J."/>
            <person name="Labutti K."/>
            <person name="Salamov A."/>
            <person name="Andreopoulos B."/>
            <person name="Baker S."/>
            <person name="Barry K."/>
            <person name="Bills G."/>
            <person name="Bluhm B."/>
            <person name="Cannon C."/>
            <person name="Castanera R."/>
            <person name="Culley D."/>
            <person name="Daum C."/>
            <person name="Ezra D."/>
            <person name="Gonzalez J."/>
            <person name="Henrissat B."/>
            <person name="Kuo A."/>
            <person name="Liang C."/>
            <person name="Lipzen A."/>
            <person name="Lutzoni F."/>
            <person name="Magnuson J."/>
            <person name="Mondo S."/>
            <person name="Nolan M."/>
            <person name="Ohm R."/>
            <person name="Pangilinan J."/>
            <person name="Park H.-J."/>
            <person name="Ramirez L."/>
            <person name="Alfaro M."/>
            <person name="Sun H."/>
            <person name="Tritt A."/>
            <person name="Yoshinaga Y."/>
            <person name="Zwiers L.-H."/>
            <person name="Turgeon B."/>
            <person name="Goodwin S."/>
            <person name="Spatafora J."/>
            <person name="Crous P."/>
            <person name="Grigoriev I."/>
        </authorList>
    </citation>
    <scope>NUCLEOTIDE SEQUENCE</scope>
    <source>
        <strain evidence="1">ATCC 200398</strain>
    </source>
</reference>
<protein>
    <submittedName>
        <fullName evidence="1">Uncharacterized protein</fullName>
    </submittedName>
</protein>
<evidence type="ECO:0000313" key="1">
    <source>
        <dbReference type="EMBL" id="KAF2468171.1"/>
    </source>
</evidence>
<organism evidence="1 2">
    <name type="scientific">Lindgomyces ingoldianus</name>
    <dbReference type="NCBI Taxonomy" id="673940"/>
    <lineage>
        <taxon>Eukaryota</taxon>
        <taxon>Fungi</taxon>
        <taxon>Dikarya</taxon>
        <taxon>Ascomycota</taxon>
        <taxon>Pezizomycotina</taxon>
        <taxon>Dothideomycetes</taxon>
        <taxon>Pleosporomycetidae</taxon>
        <taxon>Pleosporales</taxon>
        <taxon>Lindgomycetaceae</taxon>
        <taxon>Lindgomyces</taxon>
    </lineage>
</organism>
<keyword evidence="2" id="KW-1185">Reference proteome</keyword>
<proteinExistence type="predicted"/>
<gene>
    <name evidence="1" type="ORF">BDR25DRAFT_357916</name>
</gene>
<accession>A0ACB6QPV0</accession>
<dbReference type="EMBL" id="MU003517">
    <property type="protein sequence ID" value="KAF2468171.1"/>
    <property type="molecule type" value="Genomic_DNA"/>
</dbReference>
<sequence>MSALRDDDDYFYTFGFHLAATISHDAQGLRASFLICISSSGLLQWRNLEFLLASLSLRILLLFWFLILSLSAVCFTMISYVCREAPNSLVLLSPPSLVRRITWGFIHIIGVESVNTLCRPLQKGGCYLVST</sequence>